<evidence type="ECO:0000313" key="2">
    <source>
        <dbReference type="Proteomes" id="UP000054007"/>
    </source>
</evidence>
<dbReference type="Proteomes" id="UP000054007">
    <property type="component" value="Unassembled WGS sequence"/>
</dbReference>
<keyword evidence="2" id="KW-1185">Reference proteome</keyword>
<proteinExistence type="predicted"/>
<gene>
    <name evidence="1" type="ORF">CYLTODRAFT_427562</name>
</gene>
<name>A0A0D7ATQ2_9AGAR</name>
<reference evidence="1 2" key="1">
    <citation type="journal article" date="2015" name="Fungal Genet. Biol.">
        <title>Evolution of novel wood decay mechanisms in Agaricales revealed by the genome sequences of Fistulina hepatica and Cylindrobasidium torrendii.</title>
        <authorList>
            <person name="Floudas D."/>
            <person name="Held B.W."/>
            <person name="Riley R."/>
            <person name="Nagy L.G."/>
            <person name="Koehler G."/>
            <person name="Ransdell A.S."/>
            <person name="Younus H."/>
            <person name="Chow J."/>
            <person name="Chiniquy J."/>
            <person name="Lipzen A."/>
            <person name="Tritt A."/>
            <person name="Sun H."/>
            <person name="Haridas S."/>
            <person name="LaButti K."/>
            <person name="Ohm R.A."/>
            <person name="Kues U."/>
            <person name="Blanchette R.A."/>
            <person name="Grigoriev I.V."/>
            <person name="Minto R.E."/>
            <person name="Hibbett D.S."/>
        </authorList>
    </citation>
    <scope>NUCLEOTIDE SEQUENCE [LARGE SCALE GENOMIC DNA]</scope>
    <source>
        <strain evidence="1 2">FP15055 ss-10</strain>
    </source>
</reference>
<dbReference type="EMBL" id="KN880956">
    <property type="protein sequence ID" value="KIY61390.1"/>
    <property type="molecule type" value="Genomic_DNA"/>
</dbReference>
<accession>A0A0D7ATQ2</accession>
<evidence type="ECO:0000313" key="1">
    <source>
        <dbReference type="EMBL" id="KIY61390.1"/>
    </source>
</evidence>
<dbReference type="AlphaFoldDB" id="A0A0D7ATQ2"/>
<organism evidence="1 2">
    <name type="scientific">Cylindrobasidium torrendii FP15055 ss-10</name>
    <dbReference type="NCBI Taxonomy" id="1314674"/>
    <lineage>
        <taxon>Eukaryota</taxon>
        <taxon>Fungi</taxon>
        <taxon>Dikarya</taxon>
        <taxon>Basidiomycota</taxon>
        <taxon>Agaricomycotina</taxon>
        <taxon>Agaricomycetes</taxon>
        <taxon>Agaricomycetidae</taxon>
        <taxon>Agaricales</taxon>
        <taxon>Marasmiineae</taxon>
        <taxon>Physalacriaceae</taxon>
        <taxon>Cylindrobasidium</taxon>
    </lineage>
</organism>
<sequence length="54" mass="5844">MPTGAIMNALAGILRHGFRAHKRASPSNTGTQRSSLVDYVAFYLMHDPATSPDN</sequence>
<protein>
    <submittedName>
        <fullName evidence="1">Uncharacterized protein</fullName>
    </submittedName>
</protein>